<gene>
    <name evidence="1" type="ORF">EV356DRAFT_158222</name>
</gene>
<evidence type="ECO:0000313" key="1">
    <source>
        <dbReference type="EMBL" id="KAF2234343.1"/>
    </source>
</evidence>
<keyword evidence="2" id="KW-1185">Reference proteome</keyword>
<evidence type="ECO:0000313" key="2">
    <source>
        <dbReference type="Proteomes" id="UP000800092"/>
    </source>
</evidence>
<sequence length="79" mass="9009">MRPQFNRPVSKHNPAQTLSLLCPSFSTLGLCACGVLERRRVAYRELCCQLTITHEFMLGRHRMGPSLFICSPHPEIQII</sequence>
<dbReference type="PROSITE" id="PS51257">
    <property type="entry name" value="PROKAR_LIPOPROTEIN"/>
    <property type="match status" value="1"/>
</dbReference>
<reference evidence="1" key="1">
    <citation type="journal article" date="2020" name="Stud. Mycol.">
        <title>101 Dothideomycetes genomes: a test case for predicting lifestyles and emergence of pathogens.</title>
        <authorList>
            <person name="Haridas S."/>
            <person name="Albert R."/>
            <person name="Binder M."/>
            <person name="Bloem J."/>
            <person name="Labutti K."/>
            <person name="Salamov A."/>
            <person name="Andreopoulos B."/>
            <person name="Baker S."/>
            <person name="Barry K."/>
            <person name="Bills G."/>
            <person name="Bluhm B."/>
            <person name="Cannon C."/>
            <person name="Castanera R."/>
            <person name="Culley D."/>
            <person name="Daum C."/>
            <person name="Ezra D."/>
            <person name="Gonzalez J."/>
            <person name="Henrissat B."/>
            <person name="Kuo A."/>
            <person name="Liang C."/>
            <person name="Lipzen A."/>
            <person name="Lutzoni F."/>
            <person name="Magnuson J."/>
            <person name="Mondo S."/>
            <person name="Nolan M."/>
            <person name="Ohm R."/>
            <person name="Pangilinan J."/>
            <person name="Park H.-J."/>
            <person name="Ramirez L."/>
            <person name="Alfaro M."/>
            <person name="Sun H."/>
            <person name="Tritt A."/>
            <person name="Yoshinaga Y."/>
            <person name="Zwiers L.-H."/>
            <person name="Turgeon B."/>
            <person name="Goodwin S."/>
            <person name="Spatafora J."/>
            <person name="Crous P."/>
            <person name="Grigoriev I."/>
        </authorList>
    </citation>
    <scope>NUCLEOTIDE SEQUENCE</scope>
    <source>
        <strain evidence="1">Tuck. ex Michener</strain>
    </source>
</reference>
<proteinExistence type="predicted"/>
<protein>
    <submittedName>
        <fullName evidence="1">Uncharacterized protein</fullName>
    </submittedName>
</protein>
<dbReference type="AlphaFoldDB" id="A0A6A6H9Y9"/>
<accession>A0A6A6H9Y9</accession>
<dbReference type="EMBL" id="ML991799">
    <property type="protein sequence ID" value="KAF2234343.1"/>
    <property type="molecule type" value="Genomic_DNA"/>
</dbReference>
<dbReference type="Proteomes" id="UP000800092">
    <property type="component" value="Unassembled WGS sequence"/>
</dbReference>
<organism evidence="1 2">
    <name type="scientific">Viridothelium virens</name>
    <name type="common">Speckled blister lichen</name>
    <name type="synonym">Trypethelium virens</name>
    <dbReference type="NCBI Taxonomy" id="1048519"/>
    <lineage>
        <taxon>Eukaryota</taxon>
        <taxon>Fungi</taxon>
        <taxon>Dikarya</taxon>
        <taxon>Ascomycota</taxon>
        <taxon>Pezizomycotina</taxon>
        <taxon>Dothideomycetes</taxon>
        <taxon>Dothideomycetes incertae sedis</taxon>
        <taxon>Trypetheliales</taxon>
        <taxon>Trypetheliaceae</taxon>
        <taxon>Viridothelium</taxon>
    </lineage>
</organism>
<name>A0A6A6H9Y9_VIRVR</name>